<dbReference type="Gene3D" id="3.10.129.10">
    <property type="entry name" value="Hotdog Thioesterase"/>
    <property type="match status" value="1"/>
</dbReference>
<keyword evidence="2" id="KW-1185">Reference proteome</keyword>
<comment type="caution">
    <text evidence="1">The sequence shown here is derived from an EMBL/GenBank/DDBJ whole genome shotgun (WGS) entry which is preliminary data.</text>
</comment>
<name>A0A927LZK0_9ACTN</name>
<evidence type="ECO:0000313" key="2">
    <source>
        <dbReference type="Proteomes" id="UP000649753"/>
    </source>
</evidence>
<proteinExistence type="predicted"/>
<accession>A0A927LZK0</accession>
<dbReference type="CDD" id="cd03443">
    <property type="entry name" value="PaaI_thioesterase"/>
    <property type="match status" value="1"/>
</dbReference>
<protein>
    <submittedName>
        <fullName evidence="1">Acyl-coenzyme A thioesterase PaaI-like protein</fullName>
    </submittedName>
</protein>
<reference evidence="1" key="1">
    <citation type="submission" date="2020-10" db="EMBL/GenBank/DDBJ databases">
        <title>Sequencing the genomes of 1000 actinobacteria strains.</title>
        <authorList>
            <person name="Klenk H.-P."/>
        </authorList>
    </citation>
    <scope>NUCLEOTIDE SEQUENCE</scope>
    <source>
        <strain evidence="1">DSM 46832</strain>
    </source>
</reference>
<gene>
    <name evidence="1" type="ORF">H4W31_001071</name>
</gene>
<dbReference type="AlphaFoldDB" id="A0A927LZK0"/>
<dbReference type="EMBL" id="JADBEB010000001">
    <property type="protein sequence ID" value="MBE1485433.1"/>
    <property type="molecule type" value="Genomic_DNA"/>
</dbReference>
<dbReference type="SUPFAM" id="SSF54637">
    <property type="entry name" value="Thioesterase/thiol ester dehydrase-isomerase"/>
    <property type="match status" value="1"/>
</dbReference>
<sequence length="154" mass="16245">MSPDARQIAAGLLGSVPFARTLGFELVEVTPDETGGVRAVVRLPDSPPAHNHVGGPHAGALFTLGETASGAVVLGTFGQLFDRAVPLAAQAEIRYRRLAMGAVRATARLGRPAAEVIAEFEAGTRPEFPVSVEIGTEDGEVTTEMTVLWTLKRR</sequence>
<dbReference type="Proteomes" id="UP000649753">
    <property type="component" value="Unassembled WGS sequence"/>
</dbReference>
<evidence type="ECO:0000313" key="1">
    <source>
        <dbReference type="EMBL" id="MBE1485433.1"/>
    </source>
</evidence>
<dbReference type="RefSeq" id="WP_192765619.1">
    <property type="nucleotide sequence ID" value="NZ_JADBEB010000001.1"/>
</dbReference>
<organism evidence="1 2">
    <name type="scientific">Plantactinospora soyae</name>
    <dbReference type="NCBI Taxonomy" id="1544732"/>
    <lineage>
        <taxon>Bacteria</taxon>
        <taxon>Bacillati</taxon>
        <taxon>Actinomycetota</taxon>
        <taxon>Actinomycetes</taxon>
        <taxon>Micromonosporales</taxon>
        <taxon>Micromonosporaceae</taxon>
        <taxon>Plantactinospora</taxon>
    </lineage>
</organism>
<dbReference type="InterPro" id="IPR027961">
    <property type="entry name" value="DUF4442"/>
</dbReference>
<dbReference type="InterPro" id="IPR029069">
    <property type="entry name" value="HotDog_dom_sf"/>
</dbReference>
<dbReference type="Pfam" id="PF14539">
    <property type="entry name" value="DUF4442"/>
    <property type="match status" value="1"/>
</dbReference>